<sequence length="505" mass="57702">MRGFIVAYVAYISSIFLTCHSLNVPKLEAIVYPEVFDGREEEGIRVLKINDDLTLKLEETSVLHEDFFVRTYYQGVPQHTYYDVEALQQNLYHDKRQLAAVILSEADGALQVEGVVAPNMKIKPIVGAERSENGLHPHLLESFDDSDVENVYGKMPVAESMLVSSRATGFDSTKYNVKDVYPEIFFVVDSIFQSGFNSTKKMLKYLMVVFTVVNIRYLSVTDPRIHLIFRGVEKSNYTQESIYYKYLTNVNRIDALASLYKIVDFVDGNNETYGKYDMVFFLTGADMIAVEGSRQESSLSGLAFVASACTKHRAQLGEDTPYSYRGIRIVAHEVGHTLGCPHDGTQIDGYVHSFRPDSTGCPWHHGYIMSYIEEDSRSMKFSHCCKYQISQMTWSREAACLHTNDSKRQENFKWPVKVTLPGYKLKLNKQCQMTYPTLKKTYYLSKFGIHHCIARCYVPGWQFQASDGDWPMLLIDGTPCRSNDTTKQWRCINGDCVQIKKKQKS</sequence>
<keyword evidence="5" id="KW-0479">Metal-binding</keyword>
<organism evidence="8">
    <name type="scientific">Amblyomma triste</name>
    <name type="common">Neotropical tick</name>
    <dbReference type="NCBI Taxonomy" id="251400"/>
    <lineage>
        <taxon>Eukaryota</taxon>
        <taxon>Metazoa</taxon>
        <taxon>Ecdysozoa</taxon>
        <taxon>Arthropoda</taxon>
        <taxon>Chelicerata</taxon>
        <taxon>Arachnida</taxon>
        <taxon>Acari</taxon>
        <taxon>Parasitiformes</taxon>
        <taxon>Ixodida</taxon>
        <taxon>Ixodoidea</taxon>
        <taxon>Ixodidae</taxon>
        <taxon>Amblyomminae</taxon>
        <taxon>Amblyomma</taxon>
    </lineage>
</organism>
<keyword evidence="2" id="KW-0378">Hydrolase</keyword>
<dbReference type="PANTHER" id="PTHR11905:SF159">
    <property type="entry name" value="ADAM METALLOPROTEASE"/>
    <property type="match status" value="1"/>
</dbReference>
<evidence type="ECO:0000256" key="5">
    <source>
        <dbReference type="PROSITE-ProRule" id="PRU00276"/>
    </source>
</evidence>
<feature type="chain" id="PRO_5001518512" evidence="6">
    <location>
        <begin position="22"/>
        <end position="505"/>
    </location>
</feature>
<dbReference type="InterPro" id="IPR024079">
    <property type="entry name" value="MetalloPept_cat_dom_sf"/>
</dbReference>
<dbReference type="EMBL" id="GBBM01004141">
    <property type="protein sequence ID" value="JAC31277.1"/>
    <property type="molecule type" value="mRNA"/>
</dbReference>
<name>A0A023GBJ9_AMBTT</name>
<feature type="binding site" evidence="5">
    <location>
        <position position="342"/>
    </location>
    <ligand>
        <name>Zn(2+)</name>
        <dbReference type="ChEBI" id="CHEBI:29105"/>
        <note>catalytic</note>
    </ligand>
</feature>
<keyword evidence="1 8" id="KW-0645">Protease</keyword>
<dbReference type="InterPro" id="IPR001590">
    <property type="entry name" value="Peptidase_M12B"/>
</dbReference>
<keyword evidence="6" id="KW-0732">Signal</keyword>
<feature type="binding site" evidence="5">
    <location>
        <position position="332"/>
    </location>
    <ligand>
        <name>Zn(2+)</name>
        <dbReference type="ChEBI" id="CHEBI:29105"/>
        <note>catalytic</note>
    </ligand>
</feature>
<dbReference type="GO" id="GO:0004222">
    <property type="term" value="F:metalloendopeptidase activity"/>
    <property type="evidence" value="ECO:0007669"/>
    <property type="project" value="InterPro"/>
</dbReference>
<feature type="active site" evidence="5">
    <location>
        <position position="333"/>
    </location>
</feature>
<keyword evidence="4 8" id="KW-0482">Metalloprotease</keyword>
<feature type="domain" description="Peptidase M12B" evidence="7">
    <location>
        <begin position="180"/>
        <end position="405"/>
    </location>
</feature>
<dbReference type="CDD" id="cd04272">
    <property type="entry name" value="ZnMc_salivary_gland_MPs"/>
    <property type="match status" value="1"/>
</dbReference>
<evidence type="ECO:0000256" key="4">
    <source>
        <dbReference type="ARBA" id="ARBA00023049"/>
    </source>
</evidence>
<evidence type="ECO:0000256" key="2">
    <source>
        <dbReference type="ARBA" id="ARBA00022801"/>
    </source>
</evidence>
<feature type="signal peptide" evidence="6">
    <location>
        <begin position="1"/>
        <end position="21"/>
    </location>
</feature>
<reference evidence="8" key="1">
    <citation type="submission" date="2014-03" db="EMBL/GenBank/DDBJ databases">
        <title>The sialotranscriptome of Amblyomma triste, Amblyomma parvum and Amblyomma cajennense ticks, uncovered by 454-based RNA-seq.</title>
        <authorList>
            <person name="Garcia G.R."/>
            <person name="Gardinassi L.G."/>
            <person name="Ribeiro J.M."/>
            <person name="Anatriello E."/>
            <person name="Ferreira B.R."/>
            <person name="Moreira H.N."/>
            <person name="Mafra C."/>
            <person name="Olegario M.M."/>
            <person name="Szabo P.J."/>
            <person name="Miranda-Santos I.K."/>
            <person name="Maruyama S.R."/>
        </authorList>
    </citation>
    <scope>NUCLEOTIDE SEQUENCE</scope>
    <source>
        <strain evidence="8">Mato Grasso do Sul</strain>
        <tissue evidence="8">Salivary glands</tissue>
    </source>
</reference>
<evidence type="ECO:0000256" key="6">
    <source>
        <dbReference type="SAM" id="SignalP"/>
    </source>
</evidence>
<dbReference type="GO" id="GO:0006509">
    <property type="term" value="P:membrane protein ectodomain proteolysis"/>
    <property type="evidence" value="ECO:0007669"/>
    <property type="project" value="TreeGrafter"/>
</dbReference>
<dbReference type="Pfam" id="PF13688">
    <property type="entry name" value="Reprolysin_5"/>
    <property type="match status" value="1"/>
</dbReference>
<dbReference type="PANTHER" id="PTHR11905">
    <property type="entry name" value="ADAM A DISINTEGRIN AND METALLOPROTEASE DOMAIN"/>
    <property type="match status" value="1"/>
</dbReference>
<dbReference type="GO" id="GO:0046872">
    <property type="term" value="F:metal ion binding"/>
    <property type="evidence" value="ECO:0007669"/>
    <property type="project" value="UniProtKB-KW"/>
</dbReference>
<evidence type="ECO:0000313" key="8">
    <source>
        <dbReference type="EMBL" id="JAC31277.1"/>
    </source>
</evidence>
<evidence type="ECO:0000259" key="7">
    <source>
        <dbReference type="PROSITE" id="PS50215"/>
    </source>
</evidence>
<evidence type="ECO:0000256" key="1">
    <source>
        <dbReference type="ARBA" id="ARBA00022670"/>
    </source>
</evidence>
<dbReference type="AlphaFoldDB" id="A0A023GBJ9"/>
<dbReference type="SUPFAM" id="SSF55486">
    <property type="entry name" value="Metalloproteases ('zincins'), catalytic domain"/>
    <property type="match status" value="1"/>
</dbReference>
<feature type="binding site" evidence="5">
    <location>
        <position position="336"/>
    </location>
    <ligand>
        <name>Zn(2+)</name>
        <dbReference type="ChEBI" id="CHEBI:29105"/>
        <note>catalytic</note>
    </ligand>
</feature>
<proteinExistence type="evidence at transcript level"/>
<evidence type="ECO:0000256" key="3">
    <source>
        <dbReference type="ARBA" id="ARBA00022833"/>
    </source>
</evidence>
<accession>A0A023GBJ9</accession>
<comment type="caution">
    <text evidence="5">Lacks conserved residue(s) required for the propagation of feature annotation.</text>
</comment>
<dbReference type="PROSITE" id="PS50215">
    <property type="entry name" value="ADAM_MEPRO"/>
    <property type="match status" value="1"/>
</dbReference>
<dbReference type="InterPro" id="IPR034030">
    <property type="entry name" value="ZnMc_salivary_gland_MPs"/>
</dbReference>
<dbReference type="Gene3D" id="3.40.390.10">
    <property type="entry name" value="Collagenase (Catalytic Domain)"/>
    <property type="match status" value="1"/>
</dbReference>
<protein>
    <submittedName>
        <fullName evidence="8">Putative tick metalloprotease 1</fullName>
    </submittedName>
</protein>
<keyword evidence="3 5" id="KW-0862">Zinc</keyword>